<dbReference type="STRING" id="988821.SAMN05421867_11769"/>
<gene>
    <name evidence="2" type="ORF">SAMN05421867_11769</name>
</gene>
<dbReference type="OrthoDB" id="5243687at2"/>
<dbReference type="AlphaFoldDB" id="A0A1I1AEB5"/>
<keyword evidence="1" id="KW-1133">Transmembrane helix</keyword>
<feature type="transmembrane region" description="Helical" evidence="1">
    <location>
        <begin position="20"/>
        <end position="43"/>
    </location>
</feature>
<organism evidence="2 3">
    <name type="scientific">Cellulomonas marina</name>
    <dbReference type="NCBI Taxonomy" id="988821"/>
    <lineage>
        <taxon>Bacteria</taxon>
        <taxon>Bacillati</taxon>
        <taxon>Actinomycetota</taxon>
        <taxon>Actinomycetes</taxon>
        <taxon>Micrococcales</taxon>
        <taxon>Cellulomonadaceae</taxon>
        <taxon>Cellulomonas</taxon>
    </lineage>
</organism>
<name>A0A1I1AEB5_9CELL</name>
<keyword evidence="1" id="KW-0812">Transmembrane</keyword>
<dbReference type="EMBL" id="FOKA01000017">
    <property type="protein sequence ID" value="SFB36334.1"/>
    <property type="molecule type" value="Genomic_DNA"/>
</dbReference>
<keyword evidence="3" id="KW-1185">Reference proteome</keyword>
<evidence type="ECO:0000313" key="2">
    <source>
        <dbReference type="EMBL" id="SFB36334.1"/>
    </source>
</evidence>
<evidence type="ECO:0000313" key="3">
    <source>
        <dbReference type="Proteomes" id="UP000199012"/>
    </source>
</evidence>
<protein>
    <recommendedName>
        <fullName evidence="4">Aromatic ring-opening dioxygenase LigA</fullName>
    </recommendedName>
</protein>
<dbReference type="Proteomes" id="UP000199012">
    <property type="component" value="Unassembled WGS sequence"/>
</dbReference>
<accession>A0A1I1AEB5</accession>
<evidence type="ECO:0000256" key="1">
    <source>
        <dbReference type="SAM" id="Phobius"/>
    </source>
</evidence>
<evidence type="ECO:0008006" key="4">
    <source>
        <dbReference type="Google" id="ProtNLM"/>
    </source>
</evidence>
<proteinExistence type="predicted"/>
<reference evidence="3" key="1">
    <citation type="submission" date="2016-10" db="EMBL/GenBank/DDBJ databases">
        <authorList>
            <person name="Varghese N."/>
            <person name="Submissions S."/>
        </authorList>
    </citation>
    <scope>NUCLEOTIDE SEQUENCE [LARGE SCALE GENOMIC DNA]</scope>
    <source>
        <strain evidence="3">CGMCC 4.6945</strain>
    </source>
</reference>
<feature type="transmembrane region" description="Helical" evidence="1">
    <location>
        <begin position="115"/>
        <end position="143"/>
    </location>
</feature>
<keyword evidence="1" id="KW-0472">Membrane</keyword>
<dbReference type="RefSeq" id="WP_090034418.1">
    <property type="nucleotide sequence ID" value="NZ_BONM01000020.1"/>
</dbReference>
<sequence length="164" mass="16890">MTTTTAPVRTGVRNAAVARVVALVAIVAGALLVIAGGVTWGMVSAKLADENITVAEDAFAFGGQQVTNPWTAYAQADIIAHHALDSTGGKTYAELDREDPLREVAMNGSFLRASLFTSVVAFGIAALVMGLGVLFALLGWAVLVLDRRTAAVAAAPAGREPQLA</sequence>